<dbReference type="Proteomes" id="UP001437256">
    <property type="component" value="Unassembled WGS sequence"/>
</dbReference>
<sequence length="241" mass="26710">MLFALSSLDLYLESEDRVVAQDDNPNPGFSVFRTASNLQTLTLCSDSIMPASRVLQFPLHRITTLTLISQNLYDAELTYENLQTILPSLVNIEACMLASFDFILDPTKPRLTLPRLRFLTLVTGKASAIDAFLESVTLPSLSTLHISPQSSLPFIQFLQRSSCPIEVLGLVNATDDVLIEVLKAQELQGTKYLFMTSPGDNNQGRSSMNSISDGVLRVLMFRPNGEILFPRLWALTLPGTK</sequence>
<name>A0ABR2ZX11_9AGAR</name>
<keyword evidence="2" id="KW-1185">Reference proteome</keyword>
<comment type="caution">
    <text evidence="1">The sequence shown here is derived from an EMBL/GenBank/DDBJ whole genome shotgun (WGS) entry which is preliminary data.</text>
</comment>
<evidence type="ECO:0000313" key="1">
    <source>
        <dbReference type="EMBL" id="KAL0065704.1"/>
    </source>
</evidence>
<reference evidence="1 2" key="1">
    <citation type="submission" date="2024-05" db="EMBL/GenBank/DDBJ databases">
        <title>A draft genome resource for the thread blight pathogen Marasmius tenuissimus strain MS-2.</title>
        <authorList>
            <person name="Yulfo-Soto G.E."/>
            <person name="Baruah I.K."/>
            <person name="Amoako-Attah I."/>
            <person name="Bukari Y."/>
            <person name="Meinhardt L.W."/>
            <person name="Bailey B.A."/>
            <person name="Cohen S.P."/>
        </authorList>
    </citation>
    <scope>NUCLEOTIDE SEQUENCE [LARGE SCALE GENOMIC DNA]</scope>
    <source>
        <strain evidence="1 2">MS-2</strain>
    </source>
</reference>
<accession>A0ABR2ZX11</accession>
<gene>
    <name evidence="1" type="ORF">AAF712_007345</name>
</gene>
<dbReference type="EMBL" id="JBBXMP010000044">
    <property type="protein sequence ID" value="KAL0065704.1"/>
    <property type="molecule type" value="Genomic_DNA"/>
</dbReference>
<protein>
    <submittedName>
        <fullName evidence="1">Uncharacterized protein</fullName>
    </submittedName>
</protein>
<proteinExistence type="predicted"/>
<evidence type="ECO:0000313" key="2">
    <source>
        <dbReference type="Proteomes" id="UP001437256"/>
    </source>
</evidence>
<organism evidence="1 2">
    <name type="scientific">Marasmius tenuissimus</name>
    <dbReference type="NCBI Taxonomy" id="585030"/>
    <lineage>
        <taxon>Eukaryota</taxon>
        <taxon>Fungi</taxon>
        <taxon>Dikarya</taxon>
        <taxon>Basidiomycota</taxon>
        <taxon>Agaricomycotina</taxon>
        <taxon>Agaricomycetes</taxon>
        <taxon>Agaricomycetidae</taxon>
        <taxon>Agaricales</taxon>
        <taxon>Marasmiineae</taxon>
        <taxon>Marasmiaceae</taxon>
        <taxon>Marasmius</taxon>
    </lineage>
</organism>